<evidence type="ECO:0000256" key="11">
    <source>
        <dbReference type="HAMAP-Rule" id="MF_00648"/>
    </source>
</evidence>
<dbReference type="Proteomes" id="UP000004080">
    <property type="component" value="Unassembled WGS sequence"/>
</dbReference>
<dbReference type="eggNOG" id="COG1986">
    <property type="taxonomic scope" value="Bacteria"/>
</dbReference>
<comment type="similarity">
    <text evidence="10 11">Belongs to the YjjX NTPase family.</text>
</comment>
<keyword evidence="14" id="KW-1185">Reference proteome</keyword>
<gene>
    <name evidence="13" type="ORF">A374_09678</name>
</gene>
<evidence type="ECO:0000313" key="13">
    <source>
        <dbReference type="EMBL" id="EIT85497.1"/>
    </source>
</evidence>
<dbReference type="RefSeq" id="WP_007202022.1">
    <property type="nucleotide sequence ID" value="NZ_AKKV01000025.1"/>
</dbReference>
<evidence type="ECO:0000256" key="9">
    <source>
        <dbReference type="ARBA" id="ARBA00048781"/>
    </source>
</evidence>
<comment type="catalytic activity">
    <reaction evidence="9 11">
        <text>XTP + H2O = XDP + phosphate + H(+)</text>
        <dbReference type="Rhea" id="RHEA:28406"/>
        <dbReference type="ChEBI" id="CHEBI:15377"/>
        <dbReference type="ChEBI" id="CHEBI:15378"/>
        <dbReference type="ChEBI" id="CHEBI:43474"/>
        <dbReference type="ChEBI" id="CHEBI:59884"/>
        <dbReference type="ChEBI" id="CHEBI:61314"/>
        <dbReference type="EC" id="3.6.1.73"/>
    </reaction>
</comment>
<dbReference type="SUPFAM" id="SSF52972">
    <property type="entry name" value="ITPase-like"/>
    <property type="match status" value="1"/>
</dbReference>
<dbReference type="InterPro" id="IPR026533">
    <property type="entry name" value="NTPase/PRRC1"/>
</dbReference>
<name>I8AIG1_9BACL</name>
<feature type="domain" description="Non-canonical purine NTP phosphatase/PRRC1" evidence="12">
    <location>
        <begin position="6"/>
        <end position="155"/>
    </location>
</feature>
<dbReference type="GO" id="GO:0103023">
    <property type="term" value="F:ITPase activity"/>
    <property type="evidence" value="ECO:0007669"/>
    <property type="project" value="UniProtKB-EC"/>
</dbReference>
<sequence length="165" mass="17479">MKIVVGSSNPAKIRAVEQCMPYPVTGVEVASGVAAQPFSDEETKQGAENRAKAAVTQGAEIGIGLEGGVVEMQDGLYLCNWGALATKEGAVFVASGAKLPLPKEVAAALFNGEELGPVMDRFTKAQGISKKEGAIGVFTNGVIHRDEMFTHIVKMLWGQFLYHAK</sequence>
<comment type="caution">
    <text evidence="11">Lacks conserved residue(s) required for the propagation of feature annotation.</text>
</comment>
<comment type="caution">
    <text evidence="13">The sequence shown here is derived from an EMBL/GenBank/DDBJ whole genome shotgun (WGS) entry which is preliminary data.</text>
</comment>
<keyword evidence="4 11" id="KW-0378">Hydrolase</keyword>
<proteinExistence type="inferred from homology"/>
<feature type="binding site" evidence="11">
    <location>
        <begin position="7"/>
        <end position="12"/>
    </location>
    <ligand>
        <name>substrate</name>
    </ligand>
</feature>
<dbReference type="PANTHER" id="PTHR34699:SF2">
    <property type="entry name" value="NON-CANONICAL PURINE NTP PHOSPHATASE_PRRC1 DOMAIN-CONTAINING PROTEIN"/>
    <property type="match status" value="1"/>
</dbReference>
<comment type="cofactor">
    <cofactor evidence="11">
        <name>Mg(2+)</name>
        <dbReference type="ChEBI" id="CHEBI:18420"/>
    </cofactor>
    <cofactor evidence="11">
        <name>Mn(2+)</name>
        <dbReference type="ChEBI" id="CHEBI:29035"/>
    </cofactor>
    <text evidence="11">Binds 1 divalent metal cation per subunit; can use either Mg(2+) or Mn(2+).</text>
</comment>
<dbReference type="NCBIfam" id="NF002850">
    <property type="entry name" value="PRK03114.1"/>
    <property type="match status" value="1"/>
</dbReference>
<dbReference type="EMBL" id="AKKV01000025">
    <property type="protein sequence ID" value="EIT85497.1"/>
    <property type="molecule type" value="Genomic_DNA"/>
</dbReference>
<evidence type="ECO:0000256" key="6">
    <source>
        <dbReference type="ARBA" id="ARBA00023080"/>
    </source>
</evidence>
<comment type="catalytic activity">
    <reaction evidence="8 11">
        <text>ITP + H2O = IDP + phosphate + H(+)</text>
        <dbReference type="Rhea" id="RHEA:28330"/>
        <dbReference type="ChEBI" id="CHEBI:15377"/>
        <dbReference type="ChEBI" id="CHEBI:15378"/>
        <dbReference type="ChEBI" id="CHEBI:43474"/>
        <dbReference type="ChEBI" id="CHEBI:58280"/>
        <dbReference type="ChEBI" id="CHEBI:61402"/>
        <dbReference type="EC" id="3.6.1.73"/>
    </reaction>
</comment>
<dbReference type="HAMAP" id="MF_00648">
    <property type="entry name" value="Non_canon_purine_NTPase_YjjX"/>
    <property type="match status" value="1"/>
</dbReference>
<evidence type="ECO:0000256" key="2">
    <source>
        <dbReference type="ARBA" id="ARBA00022723"/>
    </source>
</evidence>
<dbReference type="OrthoDB" id="164951at2"/>
<dbReference type="STRING" id="1196324.A374_09678"/>
<keyword evidence="7 11" id="KW-0464">Manganese</keyword>
<keyword evidence="2 11" id="KW-0479">Metal-binding</keyword>
<keyword evidence="6 11" id="KW-0546">Nucleotide metabolism</keyword>
<comment type="function">
    <text evidence="11">Phosphatase that hydrolyzes non-canonical purine nucleotides such as XTP and ITP to their respective diphosphate derivatives. Probably excludes non-canonical purines from DNA/RNA precursor pool, thus preventing their incorporation into DNA/RNA and avoiding chromosomal lesions.</text>
</comment>
<dbReference type="GO" id="GO:0046872">
    <property type="term" value="F:metal ion binding"/>
    <property type="evidence" value="ECO:0007669"/>
    <property type="project" value="UniProtKB-KW"/>
</dbReference>
<reference evidence="13 14" key="1">
    <citation type="journal article" date="2012" name="J. Bacteriol.">
        <title>Genome of Bacillus macauensis ZFHKF-1, a Long-Chain-Forming Bacterium.</title>
        <authorList>
            <person name="Cai L."/>
            <person name="Zhang T."/>
        </authorList>
    </citation>
    <scope>NUCLEOTIDE SEQUENCE [LARGE SCALE GENOMIC DNA]</scope>
    <source>
        <strain evidence="13 14">ZFHKF-1</strain>
    </source>
</reference>
<dbReference type="Pfam" id="PF01931">
    <property type="entry name" value="NTPase_I-T"/>
    <property type="match status" value="1"/>
</dbReference>
<dbReference type="InterPro" id="IPR050299">
    <property type="entry name" value="YjjX_NTPase"/>
</dbReference>
<evidence type="ECO:0000259" key="12">
    <source>
        <dbReference type="Pfam" id="PF01931"/>
    </source>
</evidence>
<dbReference type="InterPro" id="IPR002786">
    <property type="entry name" value="Non_canon_purine_NTPase"/>
</dbReference>
<keyword evidence="3 11" id="KW-0547">Nucleotide-binding</keyword>
<evidence type="ECO:0000256" key="8">
    <source>
        <dbReference type="ARBA" id="ARBA00048174"/>
    </source>
</evidence>
<comment type="cofactor">
    <cofactor evidence="1">
        <name>Mn(2+)</name>
        <dbReference type="ChEBI" id="CHEBI:29035"/>
    </cofactor>
</comment>
<evidence type="ECO:0000256" key="7">
    <source>
        <dbReference type="ARBA" id="ARBA00023211"/>
    </source>
</evidence>
<evidence type="ECO:0000256" key="3">
    <source>
        <dbReference type="ARBA" id="ARBA00022741"/>
    </source>
</evidence>
<keyword evidence="5 11" id="KW-0460">Magnesium</keyword>
<organism evidence="13 14">
    <name type="scientific">Fictibacillus macauensis ZFHKF-1</name>
    <dbReference type="NCBI Taxonomy" id="1196324"/>
    <lineage>
        <taxon>Bacteria</taxon>
        <taxon>Bacillati</taxon>
        <taxon>Bacillota</taxon>
        <taxon>Bacilli</taxon>
        <taxon>Bacillales</taxon>
        <taxon>Fictibacillaceae</taxon>
        <taxon>Fictibacillus</taxon>
    </lineage>
</organism>
<evidence type="ECO:0000256" key="5">
    <source>
        <dbReference type="ARBA" id="ARBA00022842"/>
    </source>
</evidence>
<dbReference type="InterPro" id="IPR029001">
    <property type="entry name" value="ITPase-like_fam"/>
</dbReference>
<dbReference type="FunFam" id="3.90.950.10:FF:000002">
    <property type="entry name" value="Inosine/xanthosine triphosphatase"/>
    <property type="match status" value="1"/>
</dbReference>
<comment type="subunit">
    <text evidence="11">Homodimer.</text>
</comment>
<protein>
    <recommendedName>
        <fullName evidence="11">Probable inosine/xanthosine triphosphatase</fullName>
        <shortName evidence="11">ITPase/XTPase</shortName>
        <ecNumber evidence="11">3.6.1.73</ecNumber>
    </recommendedName>
    <alternativeName>
        <fullName evidence="11">Non-canonical purine NTP phosphatase</fullName>
    </alternativeName>
    <alternativeName>
        <fullName evidence="11">Non-standard purine NTP phosphatase</fullName>
    </alternativeName>
    <alternativeName>
        <fullName evidence="11">Nucleoside-triphosphate phosphatase</fullName>
        <shortName evidence="11">NTPase</shortName>
    </alternativeName>
</protein>
<evidence type="ECO:0000256" key="1">
    <source>
        <dbReference type="ARBA" id="ARBA00001936"/>
    </source>
</evidence>
<evidence type="ECO:0000256" key="10">
    <source>
        <dbReference type="ARBA" id="ARBA00060855"/>
    </source>
</evidence>
<evidence type="ECO:0000256" key="4">
    <source>
        <dbReference type="ARBA" id="ARBA00022801"/>
    </source>
</evidence>
<dbReference type="GO" id="GO:0000166">
    <property type="term" value="F:nucleotide binding"/>
    <property type="evidence" value="ECO:0007669"/>
    <property type="project" value="UniProtKB-KW"/>
</dbReference>
<dbReference type="GO" id="GO:0009117">
    <property type="term" value="P:nucleotide metabolic process"/>
    <property type="evidence" value="ECO:0007669"/>
    <property type="project" value="UniProtKB-KW"/>
</dbReference>
<dbReference type="Gene3D" id="3.90.950.10">
    <property type="match status" value="1"/>
</dbReference>
<dbReference type="AlphaFoldDB" id="I8AIG1"/>
<dbReference type="PATRIC" id="fig|1196324.3.peg.1975"/>
<dbReference type="PANTHER" id="PTHR34699">
    <property type="match status" value="1"/>
</dbReference>
<evidence type="ECO:0000313" key="14">
    <source>
        <dbReference type="Proteomes" id="UP000004080"/>
    </source>
</evidence>
<accession>I8AIG1</accession>
<dbReference type="EC" id="3.6.1.73" evidence="11"/>